<evidence type="ECO:0000256" key="3">
    <source>
        <dbReference type="ARBA" id="ARBA00006003"/>
    </source>
</evidence>
<evidence type="ECO:0000256" key="10">
    <source>
        <dbReference type="ARBA" id="ARBA00023136"/>
    </source>
</evidence>
<reference evidence="17" key="1">
    <citation type="submission" date="2020-07" db="EMBL/GenBank/DDBJ databases">
        <title>Clarias magur genome sequencing, assembly and annotation.</title>
        <authorList>
            <person name="Kushwaha B."/>
            <person name="Kumar R."/>
            <person name="Das P."/>
            <person name="Joshi C.G."/>
            <person name="Kumar D."/>
            <person name="Nagpure N.S."/>
            <person name="Pandey M."/>
            <person name="Agarwal S."/>
            <person name="Srivastava S."/>
            <person name="Singh M."/>
            <person name="Sahoo L."/>
            <person name="Jayasankar P."/>
            <person name="Meher P.K."/>
            <person name="Koringa P.G."/>
            <person name="Iquebal M.A."/>
            <person name="Das S.P."/>
            <person name="Bit A."/>
            <person name="Patnaik S."/>
            <person name="Patel N."/>
            <person name="Shah T.M."/>
            <person name="Hinsu A."/>
            <person name="Jena J.K."/>
        </authorList>
    </citation>
    <scope>NUCLEOTIDE SEQUENCE</scope>
    <source>
        <strain evidence="17">CIFAMagur01</strain>
        <tissue evidence="17">Testis</tissue>
    </source>
</reference>
<dbReference type="GO" id="GO:0000139">
    <property type="term" value="C:Golgi membrane"/>
    <property type="evidence" value="ECO:0007669"/>
    <property type="project" value="UniProtKB-SubCell"/>
</dbReference>
<evidence type="ECO:0000256" key="4">
    <source>
        <dbReference type="ARBA" id="ARBA00022676"/>
    </source>
</evidence>
<gene>
    <name evidence="17" type="ORF">DAT39_013480</name>
</gene>
<dbReference type="FunFam" id="3.90.1480.20:FF:000015">
    <property type="entry name" value="Lactosylceramide alpha-2,3-sialyltransferase"/>
    <property type="match status" value="1"/>
</dbReference>
<dbReference type="Proteomes" id="UP000727407">
    <property type="component" value="Unassembled WGS sequence"/>
</dbReference>
<feature type="non-terminal residue" evidence="17">
    <location>
        <position position="1"/>
    </location>
</feature>
<evidence type="ECO:0000256" key="14">
    <source>
        <dbReference type="ARBA" id="ARBA00039109"/>
    </source>
</evidence>
<proteinExistence type="inferred from homology"/>
<feature type="non-terminal residue" evidence="17">
    <location>
        <position position="810"/>
    </location>
</feature>
<comment type="similarity">
    <text evidence="3">Belongs to the glycosyltransferase 29 family.</text>
</comment>
<evidence type="ECO:0000256" key="8">
    <source>
        <dbReference type="ARBA" id="ARBA00022989"/>
    </source>
</evidence>
<keyword evidence="10" id="KW-0472">Membrane</keyword>
<evidence type="ECO:0000256" key="2">
    <source>
        <dbReference type="ARBA" id="ARBA00004922"/>
    </source>
</evidence>
<evidence type="ECO:0000256" key="15">
    <source>
        <dbReference type="ARBA" id="ARBA00050664"/>
    </source>
</evidence>
<keyword evidence="9" id="KW-0333">Golgi apparatus</keyword>
<dbReference type="PANTHER" id="PTHR45941">
    <property type="entry name" value="ALPHA-N-ACETYLGALACTOSAMINIDE ALPHA-2,6-SIALYLTRANSFERASE 2-LIKE-RELATED"/>
    <property type="match status" value="1"/>
</dbReference>
<evidence type="ECO:0000256" key="6">
    <source>
        <dbReference type="ARBA" id="ARBA00022692"/>
    </source>
</evidence>
<keyword evidence="4" id="KW-0328">Glycosyltransferase</keyword>
<dbReference type="OrthoDB" id="10264956at2759"/>
<dbReference type="EC" id="2.4.3.3" evidence="14"/>
<evidence type="ECO:0000256" key="9">
    <source>
        <dbReference type="ARBA" id="ARBA00023034"/>
    </source>
</evidence>
<evidence type="ECO:0000256" key="11">
    <source>
        <dbReference type="ARBA" id="ARBA00023157"/>
    </source>
</evidence>
<keyword evidence="18" id="KW-1185">Reference proteome</keyword>
<dbReference type="GO" id="GO:0009312">
    <property type="term" value="P:oligosaccharide biosynthetic process"/>
    <property type="evidence" value="ECO:0007669"/>
    <property type="project" value="TreeGrafter"/>
</dbReference>
<keyword evidence="12" id="KW-0325">Glycoprotein</keyword>
<evidence type="ECO:0000256" key="1">
    <source>
        <dbReference type="ARBA" id="ARBA00004323"/>
    </source>
</evidence>
<name>A0A8J4TJX4_CLAMG</name>
<comment type="subcellular location">
    <subcellularLocation>
        <location evidence="1">Golgi apparatus membrane</location>
        <topology evidence="1">Single-pass type II membrane protein</topology>
    </subcellularLocation>
</comment>
<dbReference type="Gene3D" id="3.90.1480.20">
    <property type="entry name" value="Glycosyl transferase family 29"/>
    <property type="match status" value="3"/>
</dbReference>
<evidence type="ECO:0000313" key="18">
    <source>
        <dbReference type="Proteomes" id="UP000727407"/>
    </source>
</evidence>
<evidence type="ECO:0000313" key="17">
    <source>
        <dbReference type="EMBL" id="KAF5896815.1"/>
    </source>
</evidence>
<dbReference type="EMBL" id="QNUK01000262">
    <property type="protein sequence ID" value="KAF5896815.1"/>
    <property type="molecule type" value="Genomic_DNA"/>
</dbReference>
<protein>
    <recommendedName>
        <fullName evidence="14">alpha-N-acetylgalactosaminide alpha-2,6-sialyltransferase</fullName>
        <ecNumber evidence="14">2.4.3.3</ecNumber>
    </recommendedName>
</protein>
<dbReference type="Pfam" id="PF00777">
    <property type="entry name" value="Glyco_transf_29"/>
    <property type="match status" value="2"/>
</dbReference>
<evidence type="ECO:0000256" key="13">
    <source>
        <dbReference type="ARBA" id="ARBA00036348"/>
    </source>
</evidence>
<comment type="pathway">
    <text evidence="2">Protein modification; protein glycosylation.</text>
</comment>
<comment type="caution">
    <text evidence="17">The sequence shown here is derived from an EMBL/GenBank/DDBJ whole genome shotgun (WGS) entry which is preliminary data.</text>
</comment>
<keyword evidence="6" id="KW-0812">Transmembrane</keyword>
<evidence type="ECO:0000256" key="5">
    <source>
        <dbReference type="ARBA" id="ARBA00022679"/>
    </source>
</evidence>
<comment type="catalytic activity">
    <reaction evidence="16">
        <text>a 3-O-[N-acetyl-alpha-D-galactosaminyl]-L-threonyl-[protein] + CMP-N-acetyl-beta-neuraminate = a 3-O-[N-acetyl-alpha-neuraminosyl-(2-&gt;6)-N-acetyl-alpha-D-galactosaminyl]-L-threonyl-[protein] + CMP + H(+)</text>
        <dbReference type="Rhea" id="RHEA:81643"/>
        <dbReference type="Rhea" id="RHEA-COMP:11689"/>
        <dbReference type="Rhea" id="RHEA-COMP:19720"/>
        <dbReference type="ChEBI" id="CHEBI:15378"/>
        <dbReference type="ChEBI" id="CHEBI:57812"/>
        <dbReference type="ChEBI" id="CHEBI:60377"/>
        <dbReference type="ChEBI" id="CHEBI:87075"/>
        <dbReference type="ChEBI" id="CHEBI:231970"/>
    </reaction>
    <physiologicalReaction direction="left-to-right" evidence="16">
        <dbReference type="Rhea" id="RHEA:81644"/>
    </physiologicalReaction>
</comment>
<keyword evidence="7" id="KW-0735">Signal-anchor</keyword>
<evidence type="ECO:0000256" key="12">
    <source>
        <dbReference type="ARBA" id="ARBA00023180"/>
    </source>
</evidence>
<dbReference type="InterPro" id="IPR038578">
    <property type="entry name" value="GT29-like_sf"/>
</dbReference>
<evidence type="ECO:0000256" key="7">
    <source>
        <dbReference type="ARBA" id="ARBA00022968"/>
    </source>
</evidence>
<accession>A0A8J4TJX4</accession>
<dbReference type="GO" id="GO:0001665">
    <property type="term" value="F:alpha-N-acetylgalactosaminide alpha-2,6-sialyltransferase activity"/>
    <property type="evidence" value="ECO:0007669"/>
    <property type="project" value="UniProtKB-EC"/>
</dbReference>
<comment type="catalytic activity">
    <reaction evidence="15">
        <text>a 3-O-[N-acetyl-alpha-neuraminyl-(2-&gt;3)-beta-D-galactosyl-(1-&gt;3)-N-acetyl-alpha-D-galactosaminyl]-L-threonyl-[protein] + CMP-N-acetyl-beta-neuraminate = a 3-O-{alpha-Neu5Ac-(2-&gt;3)-beta-D-Gal-(1-&gt;3)-[alpha-Neu5Ac-(2-&gt;6)]-alpha-D-GalNAc}-L-threonyl-[protein] + CMP + H(+)</text>
        <dbReference type="Rhea" id="RHEA:81659"/>
        <dbReference type="Rhea" id="RHEA-COMP:14417"/>
        <dbReference type="Rhea" id="RHEA-COMP:16763"/>
        <dbReference type="ChEBI" id="CHEBI:15378"/>
        <dbReference type="ChEBI" id="CHEBI:57812"/>
        <dbReference type="ChEBI" id="CHEBI:60377"/>
        <dbReference type="ChEBI" id="CHEBI:139598"/>
        <dbReference type="ChEBI" id="CHEBI:156398"/>
    </reaction>
    <physiologicalReaction direction="left-to-right" evidence="15">
        <dbReference type="Rhea" id="RHEA:81660"/>
    </physiologicalReaction>
</comment>
<keyword evidence="11" id="KW-1015">Disulfide bond</keyword>
<organism evidence="17 18">
    <name type="scientific">Clarias magur</name>
    <name type="common">Asian catfish</name>
    <name type="synonym">Macropteronotus magur</name>
    <dbReference type="NCBI Taxonomy" id="1594786"/>
    <lineage>
        <taxon>Eukaryota</taxon>
        <taxon>Metazoa</taxon>
        <taxon>Chordata</taxon>
        <taxon>Craniata</taxon>
        <taxon>Vertebrata</taxon>
        <taxon>Euteleostomi</taxon>
        <taxon>Actinopterygii</taxon>
        <taxon>Neopterygii</taxon>
        <taxon>Teleostei</taxon>
        <taxon>Ostariophysi</taxon>
        <taxon>Siluriformes</taxon>
        <taxon>Clariidae</taxon>
        <taxon>Clarias</taxon>
    </lineage>
</organism>
<dbReference type="InterPro" id="IPR001675">
    <property type="entry name" value="Glyco_trans_29"/>
</dbReference>
<comment type="catalytic activity">
    <reaction evidence="13">
        <text>a beta-D-galactosyl-(1-&gt;3)-N-acetyl-alpha-D-galactosaminyl derivative + CMP-N-acetyl-beta-neuraminate = a beta-D-galactosyl-(1-&gt;3)-[N-acetyl-alpha-neuraminyl-(2-&gt;6)]-N-acetyl-alpha-D-galactosaminyl derivative + CMP + H(+)</text>
        <dbReference type="Rhea" id="RHEA:11136"/>
        <dbReference type="ChEBI" id="CHEBI:15378"/>
        <dbReference type="ChEBI" id="CHEBI:57812"/>
        <dbReference type="ChEBI" id="CHEBI:60377"/>
        <dbReference type="ChEBI" id="CHEBI:133470"/>
        <dbReference type="ChEBI" id="CHEBI:140764"/>
        <dbReference type="EC" id="2.4.3.3"/>
    </reaction>
    <physiologicalReaction direction="left-to-right" evidence="13">
        <dbReference type="Rhea" id="RHEA:11137"/>
    </physiologicalReaction>
</comment>
<dbReference type="AlphaFoldDB" id="A0A8J4TJX4"/>
<sequence length="810" mass="93958">YQSANIPLRKLGLFLRRDEGINISRTPSLNLSSGKPTEGTAELKPQTEITPIPILYKKNFTKLPKWDFEDLYIQSNEARRPVCSKSLQKSKDEEFQHAALWNIQLWLHKGHLNMSEWNRLAHFNNPFGFMEYNYTDIKTSVDLIPEPKHYQLLPVPNGSVDGCIRCAVVGASGILNGSRMGKEIDSHDYVFRVNGAVTKGFEEDVGNKTSVYVHTSFSLTSSLEILEKYGFKHIPRDEGIIYVMIPEGLRDFEWIEGLLEKKSVTTGFYAGYRPLTYYSNRFQEDTFYVLHPDFLRYVRNRFMPSEVQNDSFWHLYRPTNGAFTLFLALHTCDIVCPKSLQKSKDEEFQHAAMWNIQLWLHKGHLNMSEWNRLAHFNNPFGFMEYRYTDIKKSVDLIPKPKHYQLLPVPNGSVDGCIRCAVVGASGILNGSRMGKEIDSHDYVFRVNGAVTKGFEEDVGNKTSVYVHTSFALTQSFIILGKYGFKRILHDEGIIYVMIPEGLRDFEWIEGLLEKKRMINGSYKGYRPKTYYSNHFQEDKFYVLHPDFLRYTRNRFMPSKSLNSSFWHMYRPTNGAFTLFLALHTCDIVDVYGFITADHSKYPNYYFERSRKNIKKSVDLIPKPKYYQLLPVPNGSVDGCIRCAVVGTSGILNGSRMGKEIDSHDYVFRMNGAVTKGFEEDVGNKTSVYVHTSFALTESLLTLEKYGFKSIPDDEGIIYVMIPEGQRDFEWIEGILEKKRMTTGYYKGYSPWTYYSKRFQEDTFYVLHPDFLRYVRNRFMPSETLKDSFWHLYRPTNGAFTLFLALHTCDI</sequence>
<keyword evidence="8" id="KW-1133">Transmembrane helix</keyword>
<evidence type="ECO:0000256" key="16">
    <source>
        <dbReference type="ARBA" id="ARBA00052285"/>
    </source>
</evidence>
<dbReference type="PANTHER" id="PTHR45941:SF1">
    <property type="entry name" value="ALPHA-N-ACETYLGALACTOSAMINIDE ALPHA-2,6-SIALYLTRANSFERASE 1"/>
    <property type="match status" value="1"/>
</dbReference>
<keyword evidence="5" id="KW-0808">Transferase</keyword>